<protein>
    <submittedName>
        <fullName evidence="2">Glyoxylase I family protein</fullName>
    </submittedName>
</protein>
<dbReference type="EMBL" id="JACJIJ010000002">
    <property type="protein sequence ID" value="MBA9057894.1"/>
    <property type="molecule type" value="Genomic_DNA"/>
</dbReference>
<comment type="caution">
    <text evidence="2">The sequence shown here is derived from an EMBL/GenBank/DDBJ whole genome shotgun (WGS) entry which is preliminary data.</text>
</comment>
<dbReference type="Gene3D" id="3.10.180.10">
    <property type="entry name" value="2,3-Dihydroxybiphenyl 1,2-Dioxygenase, domain 1"/>
    <property type="match status" value="1"/>
</dbReference>
<gene>
    <name evidence="2" type="ORF">HDA42_007072</name>
</gene>
<proteinExistence type="predicted"/>
<dbReference type="PANTHER" id="PTHR21366">
    <property type="entry name" value="GLYOXALASE FAMILY PROTEIN"/>
    <property type="match status" value="1"/>
</dbReference>
<dbReference type="InterPro" id="IPR037523">
    <property type="entry name" value="VOC_core"/>
</dbReference>
<accession>A0A7W3NWA5</accession>
<dbReference type="InterPro" id="IPR050383">
    <property type="entry name" value="GlyoxalaseI/FosfomycinResist"/>
</dbReference>
<dbReference type="PANTHER" id="PTHR21366:SF31">
    <property type="entry name" value="METALLOTHIOL TRANSFERASE FOSB"/>
    <property type="match status" value="1"/>
</dbReference>
<evidence type="ECO:0000259" key="1">
    <source>
        <dbReference type="PROSITE" id="PS51819"/>
    </source>
</evidence>
<organism evidence="2 3">
    <name type="scientific">Streptomyces murinus</name>
    <dbReference type="NCBI Taxonomy" id="33900"/>
    <lineage>
        <taxon>Bacteria</taxon>
        <taxon>Bacillati</taxon>
        <taxon>Actinomycetota</taxon>
        <taxon>Actinomycetes</taxon>
        <taxon>Kitasatosporales</taxon>
        <taxon>Streptomycetaceae</taxon>
        <taxon>Streptomyces</taxon>
    </lineage>
</organism>
<dbReference type="AlphaFoldDB" id="A0A7W3NWA5"/>
<sequence length="146" mass="16295">MSAPVQARWSHVGLNCRDQRVTEEFYRRWFGFERARVVEADGSRVVFLKSGPVYLELFPTTAEPAFVTAKDGPDHPGAARHLAFQVDDVDAFLAAGHELEVLLGPLAFDEFIPGWKTVWVADPDGVVVEVSQGYTDQTPEELRSYA</sequence>
<evidence type="ECO:0000313" key="2">
    <source>
        <dbReference type="EMBL" id="MBA9057894.1"/>
    </source>
</evidence>
<reference evidence="2 3" key="1">
    <citation type="submission" date="2020-08" db="EMBL/GenBank/DDBJ databases">
        <title>Sequencing the genomes of 1000 actinobacteria strains.</title>
        <authorList>
            <person name="Klenk H.-P."/>
        </authorList>
    </citation>
    <scope>NUCLEOTIDE SEQUENCE [LARGE SCALE GENOMIC DNA]</scope>
    <source>
        <strain evidence="2 3">DSM 41827</strain>
    </source>
</reference>
<dbReference type="Proteomes" id="UP000577386">
    <property type="component" value="Unassembled WGS sequence"/>
</dbReference>
<dbReference type="InterPro" id="IPR004360">
    <property type="entry name" value="Glyas_Fos-R_dOase_dom"/>
</dbReference>
<name>A0A7W3NWA5_STRMR</name>
<evidence type="ECO:0000313" key="3">
    <source>
        <dbReference type="Proteomes" id="UP000577386"/>
    </source>
</evidence>
<dbReference type="PROSITE" id="PS51819">
    <property type="entry name" value="VOC"/>
    <property type="match status" value="1"/>
</dbReference>
<dbReference type="SUPFAM" id="SSF54593">
    <property type="entry name" value="Glyoxalase/Bleomycin resistance protein/Dihydroxybiphenyl dioxygenase"/>
    <property type="match status" value="1"/>
</dbReference>
<dbReference type="RefSeq" id="WP_182778045.1">
    <property type="nucleotide sequence ID" value="NZ_BAAAHW010000030.1"/>
</dbReference>
<dbReference type="GeneID" id="93978342"/>
<feature type="domain" description="VOC" evidence="1">
    <location>
        <begin position="8"/>
        <end position="133"/>
    </location>
</feature>
<dbReference type="InterPro" id="IPR029068">
    <property type="entry name" value="Glyas_Bleomycin-R_OHBP_Dase"/>
</dbReference>
<keyword evidence="3" id="KW-1185">Reference proteome</keyword>
<dbReference type="Pfam" id="PF00903">
    <property type="entry name" value="Glyoxalase"/>
    <property type="match status" value="1"/>
</dbReference>